<dbReference type="AlphaFoldDB" id="A0A318KSA6"/>
<evidence type="ECO:0000256" key="2">
    <source>
        <dbReference type="ARBA" id="ARBA00023145"/>
    </source>
</evidence>
<evidence type="ECO:0000313" key="5">
    <source>
        <dbReference type="EMBL" id="PXX79492.1"/>
    </source>
</evidence>
<dbReference type="GO" id="GO:0004609">
    <property type="term" value="F:phosphatidylserine decarboxylase activity"/>
    <property type="evidence" value="ECO:0007669"/>
    <property type="project" value="InterPro"/>
</dbReference>
<keyword evidence="1" id="KW-0210">Decarboxylase</keyword>
<keyword evidence="3" id="KW-0456">Lyase</keyword>
<dbReference type="RefSeq" id="WP_110390404.1">
    <property type="nucleotide sequence ID" value="NZ_QJKI01000006.1"/>
</dbReference>
<dbReference type="Pfam" id="PF02666">
    <property type="entry name" value="PS_Dcarbxylase"/>
    <property type="match status" value="1"/>
</dbReference>
<accession>A0A318KSA6</accession>
<gene>
    <name evidence="5" type="ORF">DFR34_106128</name>
</gene>
<proteinExistence type="predicted"/>
<sequence>MATASDVVIQQLADQLKQDVLLAILLPLSLNVAKARAEVQLDPALYAALSWPTNNDSYLAYLTAFAQLVPQENTDPSVTAWNSPETGYSQEVYDRLCQFYWLIDQGPSHDGQQYTLQSYVSPNNGFSFGQWLVAFADAWGSFLDTPASLTPESLQSFKADPPYHVSDSSYYESSWTTFNQFFYRELNFGVRPVANPELNTTFSAPADCTFKEVFPIDSAGNVIDSDGNATRVRLKLTHTIGTVDELLDGDASASSFYGGTFVHYFLSPFDYHRFHTPVSGAVLTSKAVQGLVYLDVQLSGDQFDAPDSAEDGYEFKQARGVLVIDTNAAADPAQRIGKVAVIPVGMCQVSSVHMYDTLVGQTVAKGAEFGYFGFGGSDIIMLFEPNANLELLGYDVHKNAIHFLYGQVAGYWNRQPG</sequence>
<dbReference type="InterPro" id="IPR003817">
    <property type="entry name" value="PS_Dcarbxylase"/>
</dbReference>
<reference evidence="5 6" key="1">
    <citation type="submission" date="2018-05" db="EMBL/GenBank/DDBJ databases">
        <title>Genomic Encyclopedia of Type Strains, Phase IV (KMG-IV): sequencing the most valuable type-strain genomes for metagenomic binning, comparative biology and taxonomic classification.</title>
        <authorList>
            <person name="Goeker M."/>
        </authorList>
    </citation>
    <scope>NUCLEOTIDE SEQUENCE [LARGE SCALE GENOMIC DNA]</scope>
    <source>
        <strain evidence="5 6">DSM 29661</strain>
    </source>
</reference>
<comment type="caution">
    <text evidence="5">The sequence shown here is derived from an EMBL/GenBank/DDBJ whole genome shotgun (WGS) entry which is preliminary data.</text>
</comment>
<evidence type="ECO:0000256" key="3">
    <source>
        <dbReference type="ARBA" id="ARBA00023239"/>
    </source>
</evidence>
<name>A0A318KSA6_9NEIS</name>
<evidence type="ECO:0000256" key="1">
    <source>
        <dbReference type="ARBA" id="ARBA00022793"/>
    </source>
</evidence>
<keyword evidence="6" id="KW-1185">Reference proteome</keyword>
<dbReference type="PANTHER" id="PTHR10067:SF13">
    <property type="entry name" value="PHOSPHATIDYLSERINE DECARBOXYLASE"/>
    <property type="match status" value="1"/>
</dbReference>
<dbReference type="EMBL" id="QJKI01000006">
    <property type="protein sequence ID" value="PXX79492.1"/>
    <property type="molecule type" value="Genomic_DNA"/>
</dbReference>
<dbReference type="PANTHER" id="PTHR10067">
    <property type="entry name" value="PHOSPHATIDYLSERINE DECARBOXYLASE"/>
    <property type="match status" value="1"/>
</dbReference>
<dbReference type="Proteomes" id="UP000247555">
    <property type="component" value="Unassembled WGS sequence"/>
</dbReference>
<keyword evidence="2" id="KW-0865">Zymogen</keyword>
<dbReference type="GO" id="GO:0008654">
    <property type="term" value="P:phospholipid biosynthetic process"/>
    <property type="evidence" value="ECO:0007669"/>
    <property type="project" value="InterPro"/>
</dbReference>
<dbReference type="OrthoDB" id="9802030at2"/>
<organism evidence="5 6">
    <name type="scientific">Rivihabitans pingtungensis</name>
    <dbReference type="NCBI Taxonomy" id="1054498"/>
    <lineage>
        <taxon>Bacteria</taxon>
        <taxon>Pseudomonadati</taxon>
        <taxon>Pseudomonadota</taxon>
        <taxon>Betaproteobacteria</taxon>
        <taxon>Neisseriales</taxon>
        <taxon>Aquaspirillaceae</taxon>
        <taxon>Rivihabitans</taxon>
    </lineage>
</organism>
<keyword evidence="4" id="KW-0670">Pyruvate</keyword>
<protein>
    <submittedName>
        <fullName evidence="5">Phosphatidylserine decarboxylase</fullName>
    </submittedName>
</protein>
<evidence type="ECO:0000256" key="4">
    <source>
        <dbReference type="ARBA" id="ARBA00023317"/>
    </source>
</evidence>
<evidence type="ECO:0000313" key="6">
    <source>
        <dbReference type="Proteomes" id="UP000247555"/>
    </source>
</evidence>